<evidence type="ECO:0000256" key="1">
    <source>
        <dbReference type="SAM" id="Phobius"/>
    </source>
</evidence>
<gene>
    <name evidence="3" type="ORF">L596_013363</name>
</gene>
<keyword evidence="1" id="KW-1133">Transmembrane helix</keyword>
<feature type="chain" id="PRO_5020197920" description="Protein sleepless" evidence="2">
    <location>
        <begin position="23"/>
        <end position="185"/>
    </location>
</feature>
<keyword evidence="2" id="KW-0732">Signal</keyword>
<evidence type="ECO:0000256" key="2">
    <source>
        <dbReference type="SAM" id="SignalP"/>
    </source>
</evidence>
<keyword evidence="1" id="KW-0812">Transmembrane</keyword>
<evidence type="ECO:0000313" key="4">
    <source>
        <dbReference type="Proteomes" id="UP000298663"/>
    </source>
</evidence>
<feature type="transmembrane region" description="Helical" evidence="1">
    <location>
        <begin position="136"/>
        <end position="158"/>
    </location>
</feature>
<protein>
    <recommendedName>
        <fullName evidence="5">Protein sleepless</fullName>
    </recommendedName>
</protein>
<proteinExistence type="predicted"/>
<evidence type="ECO:0000313" key="3">
    <source>
        <dbReference type="EMBL" id="TKR89227.1"/>
    </source>
</evidence>
<keyword evidence="4" id="KW-1185">Reference proteome</keyword>
<name>A0A4U5NZX0_STECR</name>
<organism evidence="3 4">
    <name type="scientific">Steinernema carpocapsae</name>
    <name type="common">Entomopathogenic nematode</name>
    <dbReference type="NCBI Taxonomy" id="34508"/>
    <lineage>
        <taxon>Eukaryota</taxon>
        <taxon>Metazoa</taxon>
        <taxon>Ecdysozoa</taxon>
        <taxon>Nematoda</taxon>
        <taxon>Chromadorea</taxon>
        <taxon>Rhabditida</taxon>
        <taxon>Tylenchina</taxon>
        <taxon>Panagrolaimomorpha</taxon>
        <taxon>Strongyloidoidea</taxon>
        <taxon>Steinernematidae</taxon>
        <taxon>Steinernema</taxon>
    </lineage>
</organism>
<reference evidence="3 4" key="2">
    <citation type="journal article" date="2019" name="G3 (Bethesda)">
        <title>Hybrid Assembly of the Genome of the Entomopathogenic Nematode Steinernema carpocapsae Identifies the X-Chromosome.</title>
        <authorList>
            <person name="Serra L."/>
            <person name="Macchietto M."/>
            <person name="Macias-Munoz A."/>
            <person name="McGill C.J."/>
            <person name="Rodriguez I.M."/>
            <person name="Rodriguez B."/>
            <person name="Murad R."/>
            <person name="Mortazavi A."/>
        </authorList>
    </citation>
    <scope>NUCLEOTIDE SEQUENCE [LARGE SCALE GENOMIC DNA]</scope>
    <source>
        <strain evidence="3 4">ALL</strain>
    </source>
</reference>
<dbReference type="AlphaFoldDB" id="A0A4U5NZX0"/>
<evidence type="ECO:0008006" key="5">
    <source>
        <dbReference type="Google" id="ProtNLM"/>
    </source>
</evidence>
<dbReference type="EMBL" id="AZBU02000003">
    <property type="protein sequence ID" value="TKR89227.1"/>
    <property type="molecule type" value="Genomic_DNA"/>
</dbReference>
<feature type="signal peptide" evidence="2">
    <location>
        <begin position="1"/>
        <end position="22"/>
    </location>
</feature>
<dbReference type="OrthoDB" id="10649683at2759"/>
<keyword evidence="1" id="KW-0472">Membrane</keyword>
<dbReference type="Proteomes" id="UP000298663">
    <property type="component" value="Unassembled WGS sequence"/>
</dbReference>
<sequence>MRLTRTLLAFLICYGVWNKAVGYQCFYSSQYPPLTSNQNQEVCYGNEACIIEEHLTGFSYMIRYLISFNHSDIAQQTITSKQTCGTRLNWFSNNPFYCSKIYTENSTAIRCECYSNLCNTADVISAYQRELPFKTYIVIFGLVFATCMSFVCVCYCACQKGSVQVEPMPLVERDGETYEVDGGME</sequence>
<reference evidence="3 4" key="1">
    <citation type="journal article" date="2015" name="Genome Biol.">
        <title>Comparative genomics of Steinernema reveals deeply conserved gene regulatory networks.</title>
        <authorList>
            <person name="Dillman A.R."/>
            <person name="Macchietto M."/>
            <person name="Porter C.F."/>
            <person name="Rogers A."/>
            <person name="Williams B."/>
            <person name="Antoshechkin I."/>
            <person name="Lee M.M."/>
            <person name="Goodwin Z."/>
            <person name="Lu X."/>
            <person name="Lewis E.E."/>
            <person name="Goodrich-Blair H."/>
            <person name="Stock S.P."/>
            <person name="Adams B.J."/>
            <person name="Sternberg P.W."/>
            <person name="Mortazavi A."/>
        </authorList>
    </citation>
    <scope>NUCLEOTIDE SEQUENCE [LARGE SCALE GENOMIC DNA]</scope>
    <source>
        <strain evidence="3 4">ALL</strain>
    </source>
</reference>
<comment type="caution">
    <text evidence="3">The sequence shown here is derived from an EMBL/GenBank/DDBJ whole genome shotgun (WGS) entry which is preliminary data.</text>
</comment>
<accession>A0A4U5NZX0</accession>